<feature type="region of interest" description="Disordered" evidence="2">
    <location>
        <begin position="182"/>
        <end position="265"/>
    </location>
</feature>
<feature type="compositionally biased region" description="Basic and acidic residues" evidence="2">
    <location>
        <begin position="48"/>
        <end position="61"/>
    </location>
</feature>
<feature type="compositionally biased region" description="Basic residues" evidence="2">
    <location>
        <begin position="658"/>
        <end position="671"/>
    </location>
</feature>
<keyword evidence="1" id="KW-0175">Coiled coil</keyword>
<feature type="compositionally biased region" description="Low complexity" evidence="2">
    <location>
        <begin position="559"/>
        <end position="569"/>
    </location>
</feature>
<feature type="region of interest" description="Disordered" evidence="2">
    <location>
        <begin position="1"/>
        <end position="84"/>
    </location>
</feature>
<dbReference type="Proteomes" id="UP000682733">
    <property type="component" value="Unassembled WGS sequence"/>
</dbReference>
<feature type="compositionally biased region" description="Basic and acidic residues" evidence="2">
    <location>
        <begin position="1"/>
        <end position="15"/>
    </location>
</feature>
<dbReference type="PANTHER" id="PTHR13491:SF0">
    <property type="entry name" value="ZINC FINGER CCHC DOMAIN-CONTAINING PROTEIN 10"/>
    <property type="match status" value="1"/>
</dbReference>
<comment type="caution">
    <text evidence="3">The sequence shown here is derived from an EMBL/GenBank/DDBJ whole genome shotgun (WGS) entry which is preliminary data.</text>
</comment>
<feature type="compositionally biased region" description="Basic residues" evidence="2">
    <location>
        <begin position="197"/>
        <end position="218"/>
    </location>
</feature>
<feature type="region of interest" description="Disordered" evidence="2">
    <location>
        <begin position="640"/>
        <end position="683"/>
    </location>
</feature>
<evidence type="ECO:0000313" key="4">
    <source>
        <dbReference type="EMBL" id="CAF3823699.1"/>
    </source>
</evidence>
<organism evidence="3 5">
    <name type="scientific">Didymodactylos carnosus</name>
    <dbReference type="NCBI Taxonomy" id="1234261"/>
    <lineage>
        <taxon>Eukaryota</taxon>
        <taxon>Metazoa</taxon>
        <taxon>Spiralia</taxon>
        <taxon>Gnathifera</taxon>
        <taxon>Rotifera</taxon>
        <taxon>Eurotatoria</taxon>
        <taxon>Bdelloidea</taxon>
        <taxon>Philodinida</taxon>
        <taxon>Philodinidae</taxon>
        <taxon>Didymodactylos</taxon>
    </lineage>
</organism>
<feature type="region of interest" description="Disordered" evidence="2">
    <location>
        <begin position="516"/>
        <end position="591"/>
    </location>
</feature>
<dbReference type="Proteomes" id="UP000677228">
    <property type="component" value="Unassembled WGS sequence"/>
</dbReference>
<feature type="compositionally biased region" description="Low complexity" evidence="2">
    <location>
        <begin position="223"/>
        <end position="237"/>
    </location>
</feature>
<proteinExistence type="predicted"/>
<name>A0A8S2E0U5_9BILA</name>
<feature type="compositionally biased region" description="Low complexity" evidence="2">
    <location>
        <begin position="30"/>
        <end position="39"/>
    </location>
</feature>
<sequence length="1041" mass="117950">MKEGPADMSNDKKNNDEEEESSSSDDDSESSNTSSSDSSDSSDEDGSDSEKKKNQPEDKPSSEIVTTKEDEDDSDTNETTRLTPKQEYLKLKEKRTILFKRALQLRDELKALPSTDMEAKKRLLKEIKNMRERCLVVQTRITNIKARLSHSPTPERPIATATTVPEQIVSKELINEEKRITSALTQPSSSQHSSGTQHRKPAHHHVHPSRRPQHRQRPKTPVSSSPSSRSRSHSTSPSRERSTSEKANTSIKSKPYRDLDEPGDDINFDDFDQFGVGGIQTSALRSRGLKAAAKPSQQRSTTSYLDLTDNSPSNIRSPTHSSSNLSRLSLRDRAIIDSSVPHERDPTTLIKQTASTNHESFNEQRTSTNSFANIKFPYPVINDNRDLDRINRILKDRLRQLEQKCNHLLFEQTNSANSNEQENIQQQIKRLQKQIEYVNGRIKIEKLKRTKCKTQREKEQAKKKMQFLIKDVHKLHSFMKTENRNFLKENSTTFHNNSFEHTQHFEEENNDIDVENEEVEEEQLSPKDLLRVTGKKTIFNSDSEGETDSEDKQKHQDEVMQQPQVPVWPSQSDTRTVPNTQVSDPDFAQLQPPLVTPSSFGRFDFSVPPPPMGTPMPSTLNTIKSRVTDLLNAGPTTKMQIDNKKTTNTGATTMNTRTNRKRRKKKKHNKKTNSADTTAATKDSVLDRNDDLKRQIAMQLQQSFLNNSLMESNPILKALTFEAQKKLGININANDKTEGMQNLNVETEQMDYDDGNINSSSSSTIPSMFPFNMLNFPPTNNNPLMNRYPSNNQSSSTPPNLADILLTLNGNSNLSAQQQQSSNMAFFQKLFDGAQPAQQTTPLIAPISKSISSFFEQFTTQSPTIPPTLSSTSPEKNLIQARKILNSLTHNDINELLKLSGDEHDDDYDSDDNNLSIDGGDMNNFTRGLSEEDDSWIDIENWMANENKIKQEQQQQARSQDETIKNIEKQHNKIQTLKNTTLTLTLPSLNRFTHLGKPTRRIERTFPSFSTQKKQTENNVSFISPIVPTSSVSLSMILYGC</sequence>
<gene>
    <name evidence="3" type="ORF">OVA965_LOCUS17259</name>
    <name evidence="4" type="ORF">TMI583_LOCUS17268</name>
</gene>
<feature type="compositionally biased region" description="Acidic residues" evidence="2">
    <location>
        <begin position="16"/>
        <end position="29"/>
    </location>
</feature>
<feature type="compositionally biased region" description="Polar residues" evidence="2">
    <location>
        <begin position="295"/>
        <end position="320"/>
    </location>
</feature>
<dbReference type="EMBL" id="CAJNOK010008230">
    <property type="protein sequence ID" value="CAF1057764.1"/>
    <property type="molecule type" value="Genomic_DNA"/>
</dbReference>
<feature type="region of interest" description="Disordered" evidence="2">
    <location>
        <begin position="287"/>
        <end position="328"/>
    </location>
</feature>
<dbReference type="InterPro" id="IPR039715">
    <property type="entry name" value="ZCCHC10"/>
</dbReference>
<feature type="compositionally biased region" description="Polar residues" evidence="2">
    <location>
        <begin position="182"/>
        <end position="196"/>
    </location>
</feature>
<feature type="coiled-coil region" evidence="1">
    <location>
        <begin position="384"/>
        <end position="441"/>
    </location>
</feature>
<evidence type="ECO:0000313" key="5">
    <source>
        <dbReference type="Proteomes" id="UP000677228"/>
    </source>
</evidence>
<feature type="compositionally biased region" description="Low complexity" evidence="2">
    <location>
        <begin position="646"/>
        <end position="657"/>
    </location>
</feature>
<evidence type="ECO:0000256" key="1">
    <source>
        <dbReference type="SAM" id="Coils"/>
    </source>
</evidence>
<dbReference type="AlphaFoldDB" id="A0A8S2E0U5"/>
<evidence type="ECO:0000313" key="3">
    <source>
        <dbReference type="EMBL" id="CAF1057764.1"/>
    </source>
</evidence>
<dbReference type="PANTHER" id="PTHR13491">
    <property type="entry name" value="ZCCHC10 PROTEIN"/>
    <property type="match status" value="1"/>
</dbReference>
<evidence type="ECO:0000256" key="2">
    <source>
        <dbReference type="SAM" id="MobiDB-lite"/>
    </source>
</evidence>
<accession>A0A8S2E0U5</accession>
<reference evidence="3" key="1">
    <citation type="submission" date="2021-02" db="EMBL/GenBank/DDBJ databases">
        <authorList>
            <person name="Nowell W R."/>
        </authorList>
    </citation>
    <scope>NUCLEOTIDE SEQUENCE</scope>
</reference>
<dbReference type="EMBL" id="CAJOBA010008243">
    <property type="protein sequence ID" value="CAF3823699.1"/>
    <property type="molecule type" value="Genomic_DNA"/>
</dbReference>
<feature type="compositionally biased region" description="Polar residues" evidence="2">
    <location>
        <begin position="570"/>
        <end position="583"/>
    </location>
</feature>
<protein>
    <submittedName>
        <fullName evidence="3">Uncharacterized protein</fullName>
    </submittedName>
</protein>